<evidence type="ECO:0000313" key="4">
    <source>
        <dbReference type="EMBL" id="SNS29920.1"/>
    </source>
</evidence>
<dbReference type="Gene3D" id="3.30.457.10">
    <property type="entry name" value="Copper amine oxidase-like, N-terminal domain"/>
    <property type="match status" value="1"/>
</dbReference>
<feature type="domain" description="Copper amine oxidase-like N-terminal" evidence="2">
    <location>
        <begin position="151"/>
        <end position="266"/>
    </location>
</feature>
<evidence type="ECO:0000259" key="2">
    <source>
        <dbReference type="Pfam" id="PF07833"/>
    </source>
</evidence>
<dbReference type="InterPro" id="IPR012854">
    <property type="entry name" value="Cu_amine_oxidase-like_N"/>
</dbReference>
<protein>
    <submittedName>
        <fullName evidence="4">PrcB C-terminal</fullName>
    </submittedName>
</protein>
<dbReference type="InterPro" id="IPR036582">
    <property type="entry name" value="Mao_N_sf"/>
</dbReference>
<keyword evidence="1" id="KW-0732">Signal</keyword>
<evidence type="ECO:0000313" key="5">
    <source>
        <dbReference type="Proteomes" id="UP000198304"/>
    </source>
</evidence>
<dbReference type="RefSeq" id="WP_176431289.1">
    <property type="nucleotide sequence ID" value="NZ_FZOJ01000007.1"/>
</dbReference>
<name>A0A239DC73_9FIRM</name>
<feature type="chain" id="PRO_5038873020" evidence="1">
    <location>
        <begin position="27"/>
        <end position="516"/>
    </location>
</feature>
<dbReference type="Pfam" id="PF07833">
    <property type="entry name" value="Cu_amine_oxidN1"/>
    <property type="match status" value="1"/>
</dbReference>
<dbReference type="Proteomes" id="UP000198304">
    <property type="component" value="Unassembled WGS sequence"/>
</dbReference>
<sequence>MIKSKFTKVCVVGICLTTISSSAVFANSENLELRTSPSIEVGIESQLTQKHREIDKYIFEENSEKMAEIGFTVTHTGPREDYIEIGVTPYSEENADFLYEIFGKDSVKIVEGQQAYTLKMWVDSDDSGVNNTDNKFLMENRIIKDRDIRVQVDGEWLETEVAPFIENNRTLVPLKGIMEKLGATVEWDQDQKAVKVLTEDMSIVLAIGKDTAEITKSVDGVVNVETLKLEVPAKVVEGRTFIPGRFVAETLGASVGWDDSNRAVTIETEGDKDVIIIEKPIHFEIVEAEKIDENQTLSAWYEENIKTPGFHTLTDGQWHYVLVTAGEKSTGGYDLQIGSVTQVTPGTAYIDATLLAPSKDEVVTQALTYPNILIRFDKDGIEKIQGNLADLPPSVVEPGQDEIGESLEEMGKAIAIDAIKEMKLYNLMQKEMKTFKQDEIDDLINVLNTSPTYKGGYPMMLAGNSIMITSDDETNIQLTSYGFEEHVLVGGQIDGKDVSYCIVSPEIGKILLDIAE</sequence>
<dbReference type="SUPFAM" id="SSF55383">
    <property type="entry name" value="Copper amine oxidase, domain N"/>
    <property type="match status" value="1"/>
</dbReference>
<feature type="domain" description="PrcB C-terminal" evidence="3">
    <location>
        <begin position="320"/>
        <end position="376"/>
    </location>
</feature>
<evidence type="ECO:0000259" key="3">
    <source>
        <dbReference type="Pfam" id="PF14343"/>
    </source>
</evidence>
<accession>A0A239DC73</accession>
<gene>
    <name evidence="4" type="ORF">SAMN05446037_1007103</name>
</gene>
<feature type="signal peptide" evidence="1">
    <location>
        <begin position="1"/>
        <end position="26"/>
    </location>
</feature>
<reference evidence="4 5" key="1">
    <citation type="submission" date="2017-06" db="EMBL/GenBank/DDBJ databases">
        <authorList>
            <person name="Kim H.J."/>
            <person name="Triplett B.A."/>
        </authorList>
    </citation>
    <scope>NUCLEOTIDE SEQUENCE [LARGE SCALE GENOMIC DNA]</scope>
    <source>
        <strain evidence="4 5">SCA</strain>
    </source>
</reference>
<proteinExistence type="predicted"/>
<keyword evidence="5" id="KW-1185">Reference proteome</keyword>
<dbReference type="EMBL" id="FZOJ01000007">
    <property type="protein sequence ID" value="SNS29920.1"/>
    <property type="molecule type" value="Genomic_DNA"/>
</dbReference>
<dbReference type="Pfam" id="PF14343">
    <property type="entry name" value="PrcB_C"/>
    <property type="match status" value="1"/>
</dbReference>
<evidence type="ECO:0000256" key="1">
    <source>
        <dbReference type="SAM" id="SignalP"/>
    </source>
</evidence>
<organism evidence="4 5">
    <name type="scientific">Anaerovirgula multivorans</name>
    <dbReference type="NCBI Taxonomy" id="312168"/>
    <lineage>
        <taxon>Bacteria</taxon>
        <taxon>Bacillati</taxon>
        <taxon>Bacillota</taxon>
        <taxon>Clostridia</taxon>
        <taxon>Peptostreptococcales</taxon>
        <taxon>Natronincolaceae</taxon>
        <taxon>Anaerovirgula</taxon>
    </lineage>
</organism>
<dbReference type="InterPro" id="IPR025748">
    <property type="entry name" value="PrcB_C_dom"/>
</dbReference>
<dbReference type="AlphaFoldDB" id="A0A239DC73"/>